<organism evidence="9 10">
    <name type="scientific">Phyllosticta capitalensis</name>
    <dbReference type="NCBI Taxonomy" id="121624"/>
    <lineage>
        <taxon>Eukaryota</taxon>
        <taxon>Fungi</taxon>
        <taxon>Dikarya</taxon>
        <taxon>Ascomycota</taxon>
        <taxon>Pezizomycotina</taxon>
        <taxon>Dothideomycetes</taxon>
        <taxon>Dothideomycetes incertae sedis</taxon>
        <taxon>Botryosphaeriales</taxon>
        <taxon>Phyllostictaceae</taxon>
        <taxon>Phyllosticta</taxon>
    </lineage>
</organism>
<dbReference type="InterPro" id="IPR014001">
    <property type="entry name" value="Helicase_ATP-bd"/>
</dbReference>
<protein>
    <recommendedName>
        <fullName evidence="5">ATP-dependent RNA helicase</fullName>
        <ecNumber evidence="5">3.6.4.13</ecNumber>
    </recommendedName>
</protein>
<comment type="function">
    <text evidence="5">RNA helicase.</text>
</comment>
<evidence type="ECO:0000256" key="4">
    <source>
        <dbReference type="ARBA" id="ARBA00022884"/>
    </source>
</evidence>
<reference evidence="9 10" key="1">
    <citation type="submission" date="2024-04" db="EMBL/GenBank/DDBJ databases">
        <title>Phyllosticta paracitricarpa is synonymous to the EU quarantine fungus P. citricarpa based on phylogenomic analyses.</title>
        <authorList>
            <consortium name="Lawrence Berkeley National Laboratory"/>
            <person name="Van Ingen-Buijs V.A."/>
            <person name="Van Westerhoven A.C."/>
            <person name="Haridas S."/>
            <person name="Skiadas P."/>
            <person name="Martin F."/>
            <person name="Groenewald J.Z."/>
            <person name="Crous P.W."/>
            <person name="Seidl M.F."/>
        </authorList>
    </citation>
    <scope>NUCLEOTIDE SEQUENCE [LARGE SCALE GENOMIC DNA]</scope>
    <source>
        <strain evidence="9 10">CBS 123374</strain>
    </source>
</reference>
<evidence type="ECO:0000259" key="8">
    <source>
        <dbReference type="PROSITE" id="PS51194"/>
    </source>
</evidence>
<dbReference type="CDD" id="cd18787">
    <property type="entry name" value="SF2_C_DEAD"/>
    <property type="match status" value="1"/>
</dbReference>
<comment type="domain">
    <text evidence="5">The Q motif is unique to and characteristic of the DEAD box family of RNA helicases and controls ATP binding and hydrolysis.</text>
</comment>
<dbReference type="SMART" id="SM00487">
    <property type="entry name" value="DEXDc"/>
    <property type="match status" value="1"/>
</dbReference>
<dbReference type="Pfam" id="PF00270">
    <property type="entry name" value="DEAD"/>
    <property type="match status" value="1"/>
</dbReference>
<evidence type="ECO:0000313" key="10">
    <source>
        <dbReference type="Proteomes" id="UP001492380"/>
    </source>
</evidence>
<accession>A0ABR1YA98</accession>
<dbReference type="EC" id="3.6.4.13" evidence="5"/>
<dbReference type="SUPFAM" id="SSF52540">
    <property type="entry name" value="P-loop containing nucleoside triphosphate hydrolases"/>
    <property type="match status" value="1"/>
</dbReference>
<feature type="region of interest" description="Disordered" evidence="6">
    <location>
        <begin position="581"/>
        <end position="690"/>
    </location>
</feature>
<dbReference type="PROSITE" id="PS51194">
    <property type="entry name" value="HELICASE_CTER"/>
    <property type="match status" value="1"/>
</dbReference>
<dbReference type="PANTHER" id="PTHR24031">
    <property type="entry name" value="RNA HELICASE"/>
    <property type="match status" value="1"/>
</dbReference>
<dbReference type="PROSITE" id="PS51192">
    <property type="entry name" value="HELICASE_ATP_BIND_1"/>
    <property type="match status" value="1"/>
</dbReference>
<evidence type="ECO:0000256" key="3">
    <source>
        <dbReference type="ARBA" id="ARBA00022840"/>
    </source>
</evidence>
<evidence type="ECO:0000256" key="5">
    <source>
        <dbReference type="RuleBase" id="RU365068"/>
    </source>
</evidence>
<keyword evidence="3 5" id="KW-0067">ATP-binding</keyword>
<feature type="compositionally biased region" description="Gly residues" evidence="6">
    <location>
        <begin position="680"/>
        <end position="690"/>
    </location>
</feature>
<feature type="domain" description="Helicase ATP-binding" evidence="7">
    <location>
        <begin position="107"/>
        <end position="303"/>
    </location>
</feature>
<evidence type="ECO:0000313" key="9">
    <source>
        <dbReference type="EMBL" id="KAK8223874.1"/>
    </source>
</evidence>
<comment type="caution">
    <text evidence="9">The sequence shown here is derived from an EMBL/GenBank/DDBJ whole genome shotgun (WGS) entry which is preliminary data.</text>
</comment>
<dbReference type="InterPro" id="IPR011545">
    <property type="entry name" value="DEAD/DEAH_box_helicase_dom"/>
</dbReference>
<evidence type="ECO:0000259" key="7">
    <source>
        <dbReference type="PROSITE" id="PS51192"/>
    </source>
</evidence>
<keyword evidence="2 5" id="KW-0378">Hydrolase</keyword>
<sequence>MLASLRRCPTSLPRAFAAGRVAARSTAFVNLTTRTSTRPSLPHRAFHSAPRLSQVQAAAAAQPNVQTQRITKFEDLATHGLVHPNIIRAVTEDMKLETMTEVQSATINQALRGDDVIAQARTGTGKTLGFLLPTLQAILNKNPELENHSVARGNTYGRNNQLNVRGIIISPTRELAEQIAVEAKKVVYHTGIKVQTAVGGMGKPQSLRRIHMQGCHLLVATPGRLIDLLTDPSANIAAPNLDVFCLDEADRLLETGFYEDILEIKKNLPPQSQKDRQTLMFSATIPKTVKTMVRSLLKPDFHFVQTIRADEAPTHMRVPQKVVEASSYKNVILSLVELIQREVQNSTPERPFKAMIFMNTTKQVPLFADVLSNLQMMTTSSPEFKRLHVGQIQSGMDQRQRTRAADDFRHCKTGILVSSDVTARGMDFPNVTHVIQFGTPRSRDDYVHRIGRTGRAGKEGQAWLLIPQFDSNEALDKLGEFPIKLDTSLKTPTEDLRNPSPETSELLTIVSNAFKQVDLWVKKDAYRIMVTSNVQGKRPATKQKVVNEVNDAAMAVMGLHELPGFSQRAITAGGLGSLNGITAETPRQGFGSSDGARGGFGSGESRGGFGSGGSRGGFGSGESRGGFGSGGFRGGFGSSDRSRSGGGFGSRGGFGSSDRSGSGGGFGSRGGFGSSDRRGGFGSGARRGFN</sequence>
<keyword evidence="4 5" id="KW-0694">RNA-binding</keyword>
<dbReference type="InterPro" id="IPR001650">
    <property type="entry name" value="Helicase_C-like"/>
</dbReference>
<gene>
    <name evidence="9" type="ORF">HDK90DRAFT_499142</name>
</gene>
<keyword evidence="1 5" id="KW-0547">Nucleotide-binding</keyword>
<comment type="catalytic activity">
    <reaction evidence="5">
        <text>ATP + H2O = ADP + phosphate + H(+)</text>
        <dbReference type="Rhea" id="RHEA:13065"/>
        <dbReference type="ChEBI" id="CHEBI:15377"/>
        <dbReference type="ChEBI" id="CHEBI:15378"/>
        <dbReference type="ChEBI" id="CHEBI:30616"/>
        <dbReference type="ChEBI" id="CHEBI:43474"/>
        <dbReference type="ChEBI" id="CHEBI:456216"/>
        <dbReference type="EC" id="3.6.4.13"/>
    </reaction>
</comment>
<feature type="compositionally biased region" description="Gly residues" evidence="6">
    <location>
        <begin position="644"/>
        <end position="673"/>
    </location>
</feature>
<dbReference type="Proteomes" id="UP001492380">
    <property type="component" value="Unassembled WGS sequence"/>
</dbReference>
<keyword evidence="10" id="KW-1185">Reference proteome</keyword>
<proteinExistence type="inferred from homology"/>
<feature type="domain" description="Helicase C-terminal" evidence="8">
    <location>
        <begin position="331"/>
        <end position="497"/>
    </location>
</feature>
<dbReference type="GO" id="GO:0004386">
    <property type="term" value="F:helicase activity"/>
    <property type="evidence" value="ECO:0007669"/>
    <property type="project" value="UniProtKB-KW"/>
</dbReference>
<dbReference type="SMART" id="SM00490">
    <property type="entry name" value="HELICc"/>
    <property type="match status" value="1"/>
</dbReference>
<evidence type="ECO:0000256" key="2">
    <source>
        <dbReference type="ARBA" id="ARBA00022801"/>
    </source>
</evidence>
<name>A0ABR1YA98_9PEZI</name>
<dbReference type="Gene3D" id="3.40.50.300">
    <property type="entry name" value="P-loop containing nucleotide triphosphate hydrolases"/>
    <property type="match status" value="2"/>
</dbReference>
<evidence type="ECO:0000256" key="1">
    <source>
        <dbReference type="ARBA" id="ARBA00022741"/>
    </source>
</evidence>
<dbReference type="Pfam" id="PF00271">
    <property type="entry name" value="Helicase_C"/>
    <property type="match status" value="1"/>
</dbReference>
<keyword evidence="5 9" id="KW-0347">Helicase</keyword>
<dbReference type="EMBL" id="JBBWRZ010000013">
    <property type="protein sequence ID" value="KAK8223874.1"/>
    <property type="molecule type" value="Genomic_DNA"/>
</dbReference>
<dbReference type="InterPro" id="IPR027417">
    <property type="entry name" value="P-loop_NTPase"/>
</dbReference>
<feature type="compositionally biased region" description="Gly residues" evidence="6">
    <location>
        <begin position="596"/>
        <end position="637"/>
    </location>
</feature>
<comment type="similarity">
    <text evidence="5">Belongs to the DEAD box helicase family.</text>
</comment>
<evidence type="ECO:0000256" key="6">
    <source>
        <dbReference type="SAM" id="MobiDB-lite"/>
    </source>
</evidence>